<keyword evidence="5 10" id="KW-0479">Metal-binding</keyword>
<dbReference type="InterPro" id="IPR017861">
    <property type="entry name" value="KAE1/TsaD"/>
</dbReference>
<dbReference type="InterPro" id="IPR000905">
    <property type="entry name" value="Gcp-like_dom"/>
</dbReference>
<evidence type="ECO:0000256" key="9">
    <source>
        <dbReference type="ARBA" id="ARBA00048117"/>
    </source>
</evidence>
<keyword evidence="3 10" id="KW-0808">Transferase</keyword>
<gene>
    <name evidence="11" type="primary">LOC101870043</name>
</gene>
<name>A0A8C6K1Z0_MELUD</name>
<evidence type="ECO:0000256" key="1">
    <source>
        <dbReference type="ARBA" id="ARBA00004173"/>
    </source>
</evidence>
<dbReference type="PRINTS" id="PR00789">
    <property type="entry name" value="OSIALOPTASE"/>
</dbReference>
<evidence type="ECO:0000256" key="4">
    <source>
        <dbReference type="ARBA" id="ARBA00022694"/>
    </source>
</evidence>
<evidence type="ECO:0000256" key="8">
    <source>
        <dbReference type="ARBA" id="ARBA00023315"/>
    </source>
</evidence>
<protein>
    <recommendedName>
        <fullName evidence="2">N(6)-L-threonylcarbamoyladenine synthase</fullName>
        <ecNumber evidence="2">2.3.1.234</ecNumber>
    </recommendedName>
</protein>
<dbReference type="PANTHER" id="PTHR11735">
    <property type="entry name" value="TRNA N6-ADENOSINE THREONYLCARBAMOYLTRANSFERASE"/>
    <property type="match status" value="1"/>
</dbReference>
<reference evidence="11" key="3">
    <citation type="submission" date="2025-09" db="UniProtKB">
        <authorList>
            <consortium name="Ensembl"/>
        </authorList>
    </citation>
    <scope>IDENTIFICATION</scope>
</reference>
<dbReference type="Pfam" id="PF00814">
    <property type="entry name" value="TsaD"/>
    <property type="match status" value="1"/>
</dbReference>
<keyword evidence="7 10" id="KW-0496">Mitochondrion</keyword>
<dbReference type="CDD" id="cd24134">
    <property type="entry name" value="ASKHA_NBD_OSGEPL1_QRI7_euk"/>
    <property type="match status" value="1"/>
</dbReference>
<accession>A0A8V5FWJ5</accession>
<dbReference type="SUPFAM" id="SSF53067">
    <property type="entry name" value="Actin-like ATPase domain"/>
    <property type="match status" value="1"/>
</dbReference>
<dbReference type="InterPro" id="IPR022450">
    <property type="entry name" value="TsaD"/>
</dbReference>
<proteinExistence type="inferred from homology"/>
<sequence>MNNIAKSLLKSAKPGRAAWLRSRSDPSGKRHPRQLVLGIETSCDDTGAAVVDDAGCILGEALHCQKEVHLQTGGIIPVVAQQLHRENIERVVKEALGTSGVSIPDLTAVATTVKPGLALSLGVGLHYSLGLVNKYQKPFIPIHHMEAHALTIRLTCHLEFPFLVLLLSGGHCLLAVAQGVSDFLLLGQSIDIAPGDMLDKVARRLSLRKHPECHSMAGGKAIEHLAQTGNRQQIMLRFPMQQYRNCDFSFSGLQNIVYNTITQKEKEEGIQEGEILSCVKDIAAAVQHTVAVHIMQRTYRAMLFCMKNSILSSKNATLVVSGGVASNQYIRKGLQTLADVNDFAFLCPPPRLCTDNGVMIAWNGIERLRAGLGVLHSTEGIRYEPKLTLLMVTQSYSAGNLQKYCNSHAHCIKVCNCVHLWDAAIMLFVFSK</sequence>
<dbReference type="HAMAP" id="MF_01445">
    <property type="entry name" value="TsaD"/>
    <property type="match status" value="1"/>
</dbReference>
<dbReference type="InterPro" id="IPR043129">
    <property type="entry name" value="ATPase_NBD"/>
</dbReference>
<comment type="similarity">
    <text evidence="10">Belongs to the KAE1 / TsaD family.</text>
</comment>
<evidence type="ECO:0000256" key="2">
    <source>
        <dbReference type="ARBA" id="ARBA00012156"/>
    </source>
</evidence>
<comment type="cofactor">
    <cofactor evidence="10">
        <name>a divalent metal cation</name>
        <dbReference type="ChEBI" id="CHEBI:60240"/>
    </cofactor>
    <text evidence="10">Binds 1 divalent metal cation per subunit.</text>
</comment>
<comment type="function">
    <text evidence="10">Required for the formation of a threonylcarbamoyl group on adenosine at position 37 (t(6)A37) in mitochondrial tRNAs that read codons beginning with adenine. Probably involved in the transfer of the threonylcarbamoyl moiety of threonylcarbamoyl-AMP (TC-AMP) to the N6 group of A37. Involved in mitochondrial genome maintenance.</text>
</comment>
<reference evidence="11" key="1">
    <citation type="submission" date="2020-03" db="EMBL/GenBank/DDBJ databases">
        <title>Melopsittacus undulatus (budgerigar) genome, bMelUnd1, maternal haplotype with Z.</title>
        <authorList>
            <person name="Gedman G."/>
            <person name="Mountcastle J."/>
            <person name="Haase B."/>
            <person name="Formenti G."/>
            <person name="Wright T."/>
            <person name="Apodaca J."/>
            <person name="Pelan S."/>
            <person name="Chow W."/>
            <person name="Rhie A."/>
            <person name="Howe K."/>
            <person name="Fedrigo O."/>
            <person name="Jarvis E.D."/>
        </authorList>
    </citation>
    <scope>NUCLEOTIDE SEQUENCE [LARGE SCALE GENOMIC DNA]</scope>
</reference>
<evidence type="ECO:0000313" key="12">
    <source>
        <dbReference type="Proteomes" id="UP000694405"/>
    </source>
</evidence>
<dbReference type="EC" id="2.3.1.234" evidence="2"/>
<evidence type="ECO:0000256" key="6">
    <source>
        <dbReference type="ARBA" id="ARBA00022946"/>
    </source>
</evidence>
<dbReference type="GO" id="GO:0061711">
    <property type="term" value="F:tRNA N(6)-L-threonylcarbamoyladenine synthase activity"/>
    <property type="evidence" value="ECO:0007669"/>
    <property type="project" value="UniProtKB-EC"/>
</dbReference>
<evidence type="ECO:0000256" key="3">
    <source>
        <dbReference type="ARBA" id="ARBA00022679"/>
    </source>
</evidence>
<dbReference type="AlphaFoldDB" id="A0A8C6K1Z0"/>
<dbReference type="GO" id="GO:0046872">
    <property type="term" value="F:metal ion binding"/>
    <property type="evidence" value="ECO:0007669"/>
    <property type="project" value="UniProtKB-KW"/>
</dbReference>
<keyword evidence="8 10" id="KW-0012">Acyltransferase</keyword>
<keyword evidence="12" id="KW-1185">Reference proteome</keyword>
<dbReference type="Ensembl" id="ENSMUNT00000023059.2">
    <property type="protein sequence ID" value="ENSMUNP00000020134.2"/>
    <property type="gene ID" value="ENSMUNG00000015351.2"/>
</dbReference>
<keyword evidence="4 10" id="KW-0819">tRNA processing</keyword>
<dbReference type="PANTHER" id="PTHR11735:SF6">
    <property type="entry name" value="TRNA N6-ADENOSINE THREONYLCARBAMOYLTRANSFERASE, MITOCHONDRIAL"/>
    <property type="match status" value="1"/>
</dbReference>
<accession>A0A8C6K1Z0</accession>
<dbReference type="GO" id="GO:0002949">
    <property type="term" value="P:tRNA threonylcarbamoyladenosine modification"/>
    <property type="evidence" value="ECO:0007669"/>
    <property type="project" value="UniProtKB-UniRule"/>
</dbReference>
<evidence type="ECO:0000256" key="5">
    <source>
        <dbReference type="ARBA" id="ARBA00022723"/>
    </source>
</evidence>
<evidence type="ECO:0000256" key="10">
    <source>
        <dbReference type="HAMAP-Rule" id="MF_03179"/>
    </source>
</evidence>
<comment type="catalytic activity">
    <reaction evidence="9 10">
        <text>L-threonylcarbamoyladenylate + adenosine(37) in tRNA = N(6)-L-threonylcarbamoyladenosine(37) in tRNA + AMP + H(+)</text>
        <dbReference type="Rhea" id="RHEA:37059"/>
        <dbReference type="Rhea" id="RHEA-COMP:10162"/>
        <dbReference type="Rhea" id="RHEA-COMP:10163"/>
        <dbReference type="ChEBI" id="CHEBI:15378"/>
        <dbReference type="ChEBI" id="CHEBI:73682"/>
        <dbReference type="ChEBI" id="CHEBI:74411"/>
        <dbReference type="ChEBI" id="CHEBI:74418"/>
        <dbReference type="ChEBI" id="CHEBI:456215"/>
        <dbReference type="EC" id="2.3.1.234"/>
    </reaction>
</comment>
<dbReference type="FunFam" id="3.30.420.40:FF:000106">
    <property type="entry name" value="Probable tRNA N6-adenosine threonylcarbamoyltransferase, mitochondrial"/>
    <property type="match status" value="1"/>
</dbReference>
<keyword evidence="6" id="KW-0809">Transit peptide</keyword>
<dbReference type="GO" id="GO:0005739">
    <property type="term" value="C:mitochondrion"/>
    <property type="evidence" value="ECO:0007669"/>
    <property type="project" value="UniProtKB-SubCell"/>
</dbReference>
<dbReference type="NCBIfam" id="TIGR00329">
    <property type="entry name" value="gcp_kae1"/>
    <property type="match status" value="1"/>
</dbReference>
<organism evidence="11 12">
    <name type="scientific">Melopsittacus undulatus</name>
    <name type="common">Budgerigar</name>
    <name type="synonym">Psittacus undulatus</name>
    <dbReference type="NCBI Taxonomy" id="13146"/>
    <lineage>
        <taxon>Eukaryota</taxon>
        <taxon>Metazoa</taxon>
        <taxon>Chordata</taxon>
        <taxon>Craniata</taxon>
        <taxon>Vertebrata</taxon>
        <taxon>Euteleostomi</taxon>
        <taxon>Archelosauria</taxon>
        <taxon>Archosauria</taxon>
        <taxon>Dinosauria</taxon>
        <taxon>Saurischia</taxon>
        <taxon>Theropoda</taxon>
        <taxon>Coelurosauria</taxon>
        <taxon>Aves</taxon>
        <taxon>Neognathae</taxon>
        <taxon>Neoaves</taxon>
        <taxon>Telluraves</taxon>
        <taxon>Australaves</taxon>
        <taxon>Psittaciformes</taxon>
        <taxon>Psittaculidae</taxon>
        <taxon>Melopsittacus</taxon>
    </lineage>
</organism>
<evidence type="ECO:0000313" key="11">
    <source>
        <dbReference type="Ensembl" id="ENSMUNP00000020134.2"/>
    </source>
</evidence>
<comment type="subcellular location">
    <subcellularLocation>
        <location evidence="1 10">Mitochondrion</location>
    </subcellularLocation>
</comment>
<evidence type="ECO:0000256" key="7">
    <source>
        <dbReference type="ARBA" id="ARBA00023128"/>
    </source>
</evidence>
<reference evidence="11" key="2">
    <citation type="submission" date="2025-08" db="UniProtKB">
        <authorList>
            <consortium name="Ensembl"/>
        </authorList>
    </citation>
    <scope>IDENTIFICATION</scope>
</reference>
<dbReference type="Gene3D" id="3.30.420.40">
    <property type="match status" value="2"/>
</dbReference>
<dbReference type="Proteomes" id="UP000694405">
    <property type="component" value="Chromosome 8"/>
</dbReference>